<evidence type="ECO:0000259" key="3">
    <source>
        <dbReference type="Pfam" id="PF13828"/>
    </source>
</evidence>
<protein>
    <recommendedName>
        <fullName evidence="7">Septum formation-related domain-containing protein</fullName>
    </recommendedName>
</protein>
<dbReference type="EMBL" id="BOOC01000033">
    <property type="protein sequence ID" value="GIH42923.1"/>
    <property type="molecule type" value="Genomic_DNA"/>
</dbReference>
<dbReference type="RefSeq" id="WP_204060079.1">
    <property type="nucleotide sequence ID" value="NZ_BAAAGP010000022.1"/>
</dbReference>
<comment type="caution">
    <text evidence="5">The sequence shown here is derived from an EMBL/GenBank/DDBJ whole genome shotgun (WGS) entry which is preliminary data.</text>
</comment>
<organism evidence="5 6">
    <name type="scientific">Microbispora corallina</name>
    <dbReference type="NCBI Taxonomy" id="83302"/>
    <lineage>
        <taxon>Bacteria</taxon>
        <taxon>Bacillati</taxon>
        <taxon>Actinomycetota</taxon>
        <taxon>Actinomycetes</taxon>
        <taxon>Streptosporangiales</taxon>
        <taxon>Streptosporangiaceae</taxon>
        <taxon>Microbispora</taxon>
    </lineage>
</organism>
<dbReference type="Pfam" id="PF13828">
    <property type="entry name" value="DUF4190"/>
    <property type="match status" value="1"/>
</dbReference>
<dbReference type="Proteomes" id="UP000603904">
    <property type="component" value="Unassembled WGS sequence"/>
</dbReference>
<feature type="domain" description="Septum formation-related" evidence="4">
    <location>
        <begin position="178"/>
        <end position="277"/>
    </location>
</feature>
<proteinExistence type="predicted"/>
<feature type="transmembrane region" description="Helical" evidence="2">
    <location>
        <begin position="100"/>
        <end position="124"/>
    </location>
</feature>
<accession>A0ABQ4G772</accession>
<feature type="transmembrane region" description="Helical" evidence="2">
    <location>
        <begin position="136"/>
        <end position="161"/>
    </location>
</feature>
<evidence type="ECO:0000256" key="2">
    <source>
        <dbReference type="SAM" id="Phobius"/>
    </source>
</evidence>
<gene>
    <name evidence="5" type="ORF">Mco01_59230</name>
</gene>
<dbReference type="InterPro" id="IPR025241">
    <property type="entry name" value="DUF4190"/>
</dbReference>
<dbReference type="InterPro" id="IPR026004">
    <property type="entry name" value="Septum_form"/>
</dbReference>
<feature type="region of interest" description="Disordered" evidence="1">
    <location>
        <begin position="1"/>
        <end position="41"/>
    </location>
</feature>
<keyword evidence="2" id="KW-0472">Membrane</keyword>
<evidence type="ECO:0000313" key="5">
    <source>
        <dbReference type="EMBL" id="GIH42923.1"/>
    </source>
</evidence>
<evidence type="ECO:0008006" key="7">
    <source>
        <dbReference type="Google" id="ProtNLM"/>
    </source>
</evidence>
<dbReference type="Pfam" id="PF13845">
    <property type="entry name" value="Septum_form"/>
    <property type="match status" value="1"/>
</dbReference>
<keyword evidence="2" id="KW-0812">Transmembrane</keyword>
<reference evidence="5 6" key="1">
    <citation type="submission" date="2021-01" db="EMBL/GenBank/DDBJ databases">
        <title>Whole genome shotgun sequence of Microbispora corallina NBRC 16416.</title>
        <authorList>
            <person name="Komaki H."/>
            <person name="Tamura T."/>
        </authorList>
    </citation>
    <scope>NUCLEOTIDE SEQUENCE [LARGE SCALE GENOMIC DNA]</scope>
    <source>
        <strain evidence="5 6">NBRC 16416</strain>
    </source>
</reference>
<keyword evidence="2" id="KW-1133">Transmembrane helix</keyword>
<feature type="domain" description="DUF4190" evidence="3">
    <location>
        <begin position="101"/>
        <end position="154"/>
    </location>
</feature>
<feature type="compositionally biased region" description="Pro residues" evidence="1">
    <location>
        <begin position="1"/>
        <end position="15"/>
    </location>
</feature>
<evidence type="ECO:0000259" key="4">
    <source>
        <dbReference type="Pfam" id="PF13845"/>
    </source>
</evidence>
<evidence type="ECO:0000313" key="6">
    <source>
        <dbReference type="Proteomes" id="UP000603904"/>
    </source>
</evidence>
<keyword evidence="6" id="KW-1185">Reference proteome</keyword>
<sequence>MTPDASPPPPGPYGAPHPGAGPYGDPSAPSNPYAAPPAGPYAGAYPGPPAGPYGAPPAGTYAAPPPGPYAGPPADPYGAPYGMPYPPYGQVPPRPRMNGFAVTSLVFGIIGGVLLSVVFGVIALRQIRRRGERGRGLAVAGLVLSGAWVAVIVAVALVAVLTSAQRDANGTITGGGSVASTALRPGDCVNGVADGVVVTSVTGVPCTQAHDAEVITQFDLPVKAWPGREAAGNQASEQCEKRLNRMLADSPMLDRLRSFVLYPPSQSAWARSRSVTCMVVEGHGGKLNSPVPR</sequence>
<feature type="compositionally biased region" description="Low complexity" evidence="1">
    <location>
        <begin position="16"/>
        <end position="33"/>
    </location>
</feature>
<name>A0ABQ4G772_9ACTN</name>
<evidence type="ECO:0000256" key="1">
    <source>
        <dbReference type="SAM" id="MobiDB-lite"/>
    </source>
</evidence>